<feature type="signal peptide" evidence="1">
    <location>
        <begin position="1"/>
        <end position="16"/>
    </location>
</feature>
<proteinExistence type="predicted"/>
<organism evidence="2">
    <name type="scientific">Ixodes ricinus</name>
    <name type="common">Common tick</name>
    <name type="synonym">Acarus ricinus</name>
    <dbReference type="NCBI Taxonomy" id="34613"/>
    <lineage>
        <taxon>Eukaryota</taxon>
        <taxon>Metazoa</taxon>
        <taxon>Ecdysozoa</taxon>
        <taxon>Arthropoda</taxon>
        <taxon>Chelicerata</taxon>
        <taxon>Arachnida</taxon>
        <taxon>Acari</taxon>
        <taxon>Parasitiformes</taxon>
        <taxon>Ixodida</taxon>
        <taxon>Ixodoidea</taxon>
        <taxon>Ixodidae</taxon>
        <taxon>Ixodinae</taxon>
        <taxon>Ixodes</taxon>
    </lineage>
</organism>
<sequence length="75" mass="8763">MLLLFVLAIQAHNACTRLCAACWREHLCVAIFTMIHLRIKQGGSFTRTTVCRFCFSKATYHQVRPHFRARKDNRP</sequence>
<keyword evidence="1" id="KW-0732">Signal</keyword>
<protein>
    <submittedName>
        <fullName evidence="2">Putative secreted protein</fullName>
    </submittedName>
</protein>
<reference evidence="2" key="1">
    <citation type="submission" date="2019-12" db="EMBL/GenBank/DDBJ databases">
        <title>An insight into the sialome of adult female Ixodes ricinus ticks feeding for 6 days.</title>
        <authorList>
            <person name="Perner J."/>
            <person name="Ribeiro J.M.C."/>
        </authorList>
    </citation>
    <scope>NUCLEOTIDE SEQUENCE</scope>
    <source>
        <strain evidence="2">Semi-engorged</strain>
        <tissue evidence="2">Salivary glands</tissue>
    </source>
</reference>
<feature type="chain" id="PRO_5025432549" evidence="1">
    <location>
        <begin position="17"/>
        <end position="75"/>
    </location>
</feature>
<evidence type="ECO:0000313" key="2">
    <source>
        <dbReference type="EMBL" id="MXU83411.1"/>
    </source>
</evidence>
<dbReference type="AlphaFoldDB" id="A0A6B0TZL3"/>
<dbReference type="EMBL" id="GIFC01001328">
    <property type="protein sequence ID" value="MXU83411.1"/>
    <property type="molecule type" value="Transcribed_RNA"/>
</dbReference>
<name>A0A6B0TZL3_IXORI</name>
<evidence type="ECO:0000256" key="1">
    <source>
        <dbReference type="SAM" id="SignalP"/>
    </source>
</evidence>
<accession>A0A6B0TZL3</accession>